<dbReference type="GO" id="GO:0008270">
    <property type="term" value="F:zinc ion binding"/>
    <property type="evidence" value="ECO:0007669"/>
    <property type="project" value="UniProtKB-KW"/>
</dbReference>
<keyword evidence="1" id="KW-0479">Metal-binding</keyword>
<dbReference type="PANTHER" id="PTHR46869:SF9">
    <property type="entry name" value="C2H2-TYPE DOMAIN-CONTAINING PROTEIN"/>
    <property type="match status" value="1"/>
</dbReference>
<keyword evidence="1" id="KW-0862">Zinc</keyword>
<reference evidence="5" key="1">
    <citation type="submission" date="2025-08" db="UniProtKB">
        <authorList>
            <consortium name="RefSeq"/>
        </authorList>
    </citation>
    <scope>IDENTIFICATION</scope>
    <source>
        <strain evidence="5">OHB3-1</strain>
    </source>
</reference>
<dbReference type="Gene3D" id="3.30.160.60">
    <property type="entry name" value="Classic Zinc Finger"/>
    <property type="match status" value="2"/>
</dbReference>
<keyword evidence="4" id="KW-1185">Reference proteome</keyword>
<dbReference type="InterPro" id="IPR036236">
    <property type="entry name" value="Znf_C2H2_sf"/>
</dbReference>
<dbReference type="RefSeq" id="XP_022144457.1">
    <property type="nucleotide sequence ID" value="XM_022288765.1"/>
</dbReference>
<dbReference type="Proteomes" id="UP000504603">
    <property type="component" value="Unplaced"/>
</dbReference>
<protein>
    <submittedName>
        <fullName evidence="5">Zinc finger protein ZAT2-like</fullName>
    </submittedName>
</protein>
<feature type="domain" description="C2H2-type" evidence="3">
    <location>
        <begin position="290"/>
        <end position="312"/>
    </location>
</feature>
<dbReference type="Pfam" id="PF13912">
    <property type="entry name" value="zf-C2H2_6"/>
    <property type="match status" value="3"/>
</dbReference>
<feature type="domain" description="C2H2-type" evidence="3">
    <location>
        <begin position="107"/>
        <end position="134"/>
    </location>
</feature>
<dbReference type="PANTHER" id="PTHR46869">
    <property type="entry name" value="C2H2-LIKE ZINC FINGER PROTEIN"/>
    <property type="match status" value="1"/>
</dbReference>
<dbReference type="SMART" id="SM00355">
    <property type="entry name" value="ZnF_C2H2"/>
    <property type="match status" value="3"/>
</dbReference>
<accession>A0A6J1CTR4</accession>
<dbReference type="InterPro" id="IPR013087">
    <property type="entry name" value="Znf_C2H2_type"/>
</dbReference>
<evidence type="ECO:0000313" key="4">
    <source>
        <dbReference type="Proteomes" id="UP000504603"/>
    </source>
</evidence>
<name>A0A6J1CTR4_MOMCH</name>
<organism evidence="4 5">
    <name type="scientific">Momordica charantia</name>
    <name type="common">Bitter gourd</name>
    <name type="synonym">Balsam pear</name>
    <dbReference type="NCBI Taxonomy" id="3673"/>
    <lineage>
        <taxon>Eukaryota</taxon>
        <taxon>Viridiplantae</taxon>
        <taxon>Streptophyta</taxon>
        <taxon>Embryophyta</taxon>
        <taxon>Tracheophyta</taxon>
        <taxon>Spermatophyta</taxon>
        <taxon>Magnoliopsida</taxon>
        <taxon>eudicotyledons</taxon>
        <taxon>Gunneridae</taxon>
        <taxon>Pentapetalae</taxon>
        <taxon>rosids</taxon>
        <taxon>fabids</taxon>
        <taxon>Cucurbitales</taxon>
        <taxon>Cucurbitaceae</taxon>
        <taxon>Momordiceae</taxon>
        <taxon>Momordica</taxon>
    </lineage>
</organism>
<feature type="region of interest" description="Disordered" evidence="2">
    <location>
        <begin position="323"/>
        <end position="360"/>
    </location>
</feature>
<dbReference type="OrthoDB" id="6077919at2759"/>
<sequence>MGIFACVEKSIRLLLFTRSLQIRAMEQDQEQKQHICKLCNKSFSNGKVLGGHMRCHRTQNQNPSKKRKKNPIDSYSLRENPKKSWKFSAPSPENGESAAPPPQEEKNVCKICGKGFDSSKALFGHMRHHSGRRKDPIRRCKFLTSPQSAAPGDGGGETLGLLRRKRSRRSRCKYDSNPSEVEELALCLLMLSRGEGNWGEHEFNESMYKSHLDDSLSKKMNRGENDLDLDLGSDSEIGRCCEMVEMPKLEDEEQQQQQQQQEGFEIGFCEESEEVGENGVKCLKKSEIDHQCGVCLKVFGSGQALGGHKRAHILKPHLIMELQEQEQDEEEDDDDEFKPWWNVDGDNGQQQLEVGLDCSN</sequence>
<dbReference type="SUPFAM" id="SSF57667">
    <property type="entry name" value="beta-beta-alpha zinc fingers"/>
    <property type="match status" value="1"/>
</dbReference>
<feature type="domain" description="C2H2-type" evidence="3">
    <location>
        <begin position="34"/>
        <end position="61"/>
    </location>
</feature>
<dbReference type="AlphaFoldDB" id="A0A6J1CTR4"/>
<dbReference type="PROSITE" id="PS50157">
    <property type="entry name" value="ZINC_FINGER_C2H2_2"/>
    <property type="match status" value="3"/>
</dbReference>
<proteinExistence type="predicted"/>
<keyword evidence="1" id="KW-0863">Zinc-finger</keyword>
<evidence type="ECO:0000256" key="1">
    <source>
        <dbReference type="PROSITE-ProRule" id="PRU00042"/>
    </source>
</evidence>
<evidence type="ECO:0000259" key="3">
    <source>
        <dbReference type="PROSITE" id="PS50157"/>
    </source>
</evidence>
<evidence type="ECO:0000313" key="5">
    <source>
        <dbReference type="RefSeq" id="XP_022144457.1"/>
    </source>
</evidence>
<dbReference type="KEGG" id="mcha:111014137"/>
<feature type="compositionally biased region" description="Polar residues" evidence="2">
    <location>
        <begin position="347"/>
        <end position="360"/>
    </location>
</feature>
<evidence type="ECO:0000256" key="2">
    <source>
        <dbReference type="SAM" id="MobiDB-lite"/>
    </source>
</evidence>
<dbReference type="PROSITE" id="PS00028">
    <property type="entry name" value="ZINC_FINGER_C2H2_1"/>
    <property type="match status" value="3"/>
</dbReference>
<gene>
    <name evidence="5" type="primary">LOC111014137</name>
</gene>
<dbReference type="GeneID" id="111014137"/>
<feature type="region of interest" description="Disordered" evidence="2">
    <location>
        <begin position="56"/>
        <end position="104"/>
    </location>
</feature>
<feature type="compositionally biased region" description="Acidic residues" evidence="2">
    <location>
        <begin position="323"/>
        <end position="336"/>
    </location>
</feature>